<keyword evidence="10" id="KW-0238">DNA-binding</keyword>
<evidence type="ECO:0000313" key="15">
    <source>
        <dbReference type="EMBL" id="TDY37048.1"/>
    </source>
</evidence>
<dbReference type="Pfam" id="PF13307">
    <property type="entry name" value="Helicase_C_2"/>
    <property type="match status" value="1"/>
</dbReference>
<dbReference type="Pfam" id="PF06733">
    <property type="entry name" value="DEAD_2"/>
    <property type="match status" value="1"/>
</dbReference>
<evidence type="ECO:0000256" key="7">
    <source>
        <dbReference type="ARBA" id="ARBA00022840"/>
    </source>
</evidence>
<keyword evidence="5" id="KW-0378">Hydrolase</keyword>
<evidence type="ECO:0000256" key="9">
    <source>
        <dbReference type="ARBA" id="ARBA00023014"/>
    </source>
</evidence>
<dbReference type="EMBL" id="SORE01000046">
    <property type="protein sequence ID" value="TDY37048.1"/>
    <property type="molecule type" value="Genomic_DNA"/>
</dbReference>
<evidence type="ECO:0000256" key="12">
    <source>
        <dbReference type="ARBA" id="ARBA00023235"/>
    </source>
</evidence>
<keyword evidence="16" id="KW-1185">Reference proteome</keyword>
<sequence length="781" mass="86811">MSYVVAVRTLCEFTAKRGDLDLRFTPAPSAADGIAGHAMVAGRRDSGYESEIALCGVYRGLTVRGRADGYDAARNRLEEIKTYRGDLNRMRENHRALHWAQALVYGHLICESRGLAELDVALVYFDIVSQKETLLIERHTAGALRTFFEQQCERFIAWAEREDAHRSTRNACLAGLKFPYGTFRSGQRELSVAVYRAARDGRALLAQAPTGIGKTLGTIFPLLKACAEDHIDRIFFLTAKTPGRALAFDALDALAGASACADGERAGVESIDDQSDSTDKHSFPLRVIELVARDKACEHPGNSCDGESCPLARGFYDRVAAARDTALRRSTRLSRDVVRDAALAHDVCPYYLAQELARWCDVVIGDYNYYYDSGALLYALTQMNSWRVAVLVDEAHNLPDRARRMYTATLDQHAFKAARRVAPAALRKPFDRLNREWNALTRACTQRYEVLPEVPSRVQSAVQNLIGAVTDQLSETPFGADQTLLRFYFDALHFMSLVEHFGGHSICDVMLATPAPALTQGSRAKPATSLCVRNVVPAPFLASRHAAAHTTVMFSGTLSPQHYYRDTLGLPENAGWLDVEGPFKAEQLAVHIAAHVSTRWRDREASLAPIVELIATQYGARPGNYLGFLSSFDYLQRVVALLRAQYPEMPVWTQEPGMDEAARDAFLARFRTSTSGVGFAVLGGAFSEGIDLAGEHLIGAFIATLGLPQINDVNEQMRRTMHAQFGNGYDYVYLYPGLQKVVQAAGRVIRTEHDVGVVHLIDDRYRRADVRRLLPRWWRVQ</sequence>
<dbReference type="InterPro" id="IPR027417">
    <property type="entry name" value="P-loop_NTPase"/>
</dbReference>
<evidence type="ECO:0000256" key="11">
    <source>
        <dbReference type="ARBA" id="ARBA00023204"/>
    </source>
</evidence>
<dbReference type="InterPro" id="IPR006555">
    <property type="entry name" value="ATP-dep_Helicase_C"/>
</dbReference>
<keyword evidence="2" id="KW-0479">Metal-binding</keyword>
<evidence type="ECO:0000256" key="6">
    <source>
        <dbReference type="ARBA" id="ARBA00022806"/>
    </source>
</evidence>
<dbReference type="Gene3D" id="3.40.50.300">
    <property type="entry name" value="P-loop containing nucleotide triphosphate hydrolases"/>
    <property type="match status" value="3"/>
</dbReference>
<dbReference type="GO" id="GO:0005524">
    <property type="term" value="F:ATP binding"/>
    <property type="evidence" value="ECO:0007669"/>
    <property type="project" value="UniProtKB-KW"/>
</dbReference>
<dbReference type="GO" id="GO:0003677">
    <property type="term" value="F:DNA binding"/>
    <property type="evidence" value="ECO:0007669"/>
    <property type="project" value="UniProtKB-KW"/>
</dbReference>
<evidence type="ECO:0000256" key="4">
    <source>
        <dbReference type="ARBA" id="ARBA00022763"/>
    </source>
</evidence>
<dbReference type="InterPro" id="IPR045028">
    <property type="entry name" value="DinG/Rad3-like"/>
</dbReference>
<keyword evidence="8" id="KW-0408">Iron</keyword>
<proteinExistence type="inferred from homology"/>
<gene>
    <name evidence="15" type="ORF">BX592_1467</name>
</gene>
<comment type="similarity">
    <text evidence="13">Belongs to the helicase family. DinG subfamily.</text>
</comment>
<keyword evidence="6" id="KW-0347">Helicase</keyword>
<evidence type="ECO:0000256" key="13">
    <source>
        <dbReference type="ARBA" id="ARBA00038058"/>
    </source>
</evidence>
<evidence type="ECO:0000313" key="16">
    <source>
        <dbReference type="Proteomes" id="UP000295509"/>
    </source>
</evidence>
<dbReference type="AlphaFoldDB" id="A0A4R8L4Z3"/>
<dbReference type="GO" id="GO:0051539">
    <property type="term" value="F:4 iron, 4 sulfur cluster binding"/>
    <property type="evidence" value="ECO:0007669"/>
    <property type="project" value="UniProtKB-KW"/>
</dbReference>
<dbReference type="OrthoDB" id="9765586at2"/>
<dbReference type="SMART" id="SM00488">
    <property type="entry name" value="DEXDc2"/>
    <property type="match status" value="1"/>
</dbReference>
<dbReference type="SUPFAM" id="SSF52540">
    <property type="entry name" value="P-loop containing nucleoside triphosphate hydrolases"/>
    <property type="match status" value="1"/>
</dbReference>
<comment type="caution">
    <text evidence="15">The sequence shown here is derived from an EMBL/GenBank/DDBJ whole genome shotgun (WGS) entry which is preliminary data.</text>
</comment>
<keyword evidence="9" id="KW-0411">Iron-sulfur</keyword>
<dbReference type="PANTHER" id="PTHR11472">
    <property type="entry name" value="DNA REPAIR DEAD HELICASE RAD3/XP-D SUBFAMILY MEMBER"/>
    <property type="match status" value="1"/>
</dbReference>
<evidence type="ECO:0000256" key="3">
    <source>
        <dbReference type="ARBA" id="ARBA00022741"/>
    </source>
</evidence>
<dbReference type="GO" id="GO:0003678">
    <property type="term" value="F:DNA helicase activity"/>
    <property type="evidence" value="ECO:0007669"/>
    <property type="project" value="InterPro"/>
</dbReference>
<organism evidence="15 16">
    <name type="scientific">Paraburkholderia rhizosphaerae</name>
    <dbReference type="NCBI Taxonomy" id="480658"/>
    <lineage>
        <taxon>Bacteria</taxon>
        <taxon>Pseudomonadati</taxon>
        <taxon>Pseudomonadota</taxon>
        <taxon>Betaproteobacteria</taxon>
        <taxon>Burkholderiales</taxon>
        <taxon>Burkholderiaceae</taxon>
        <taxon>Paraburkholderia</taxon>
    </lineage>
</organism>
<feature type="domain" description="Helicase ATP-binding" evidence="14">
    <location>
        <begin position="173"/>
        <end position="461"/>
    </location>
</feature>
<keyword evidence="3" id="KW-0547">Nucleotide-binding</keyword>
<dbReference type="Proteomes" id="UP000295509">
    <property type="component" value="Unassembled WGS sequence"/>
</dbReference>
<dbReference type="PANTHER" id="PTHR11472:SF34">
    <property type="entry name" value="REGULATOR OF TELOMERE ELONGATION HELICASE 1"/>
    <property type="match status" value="1"/>
</dbReference>
<reference evidence="15 16" key="1">
    <citation type="submission" date="2019-03" db="EMBL/GenBank/DDBJ databases">
        <title>Genomic Encyclopedia of Type Strains, Phase III (KMG-III): the genomes of soil and plant-associated and newly described type strains.</title>
        <authorList>
            <person name="Whitman W."/>
        </authorList>
    </citation>
    <scope>NUCLEOTIDE SEQUENCE [LARGE SCALE GENOMIC DNA]</scope>
    <source>
        <strain evidence="15 16">LMG 29544</strain>
    </source>
</reference>
<evidence type="ECO:0000256" key="8">
    <source>
        <dbReference type="ARBA" id="ARBA00023004"/>
    </source>
</evidence>
<dbReference type="GO" id="GO:0016818">
    <property type="term" value="F:hydrolase activity, acting on acid anhydrides, in phosphorus-containing anhydrides"/>
    <property type="evidence" value="ECO:0007669"/>
    <property type="project" value="InterPro"/>
</dbReference>
<keyword evidence="1" id="KW-0004">4Fe-4S</keyword>
<accession>A0A4R8L4Z3</accession>
<keyword evidence="4" id="KW-0227">DNA damage</keyword>
<dbReference type="InterPro" id="IPR006554">
    <property type="entry name" value="Helicase-like_DEXD_c2"/>
</dbReference>
<evidence type="ECO:0000256" key="2">
    <source>
        <dbReference type="ARBA" id="ARBA00022723"/>
    </source>
</evidence>
<keyword evidence="7" id="KW-0067">ATP-binding</keyword>
<keyword evidence="11" id="KW-0234">DNA repair</keyword>
<dbReference type="GO" id="GO:0006281">
    <property type="term" value="P:DNA repair"/>
    <property type="evidence" value="ECO:0007669"/>
    <property type="project" value="UniProtKB-KW"/>
</dbReference>
<evidence type="ECO:0000256" key="5">
    <source>
        <dbReference type="ARBA" id="ARBA00022801"/>
    </source>
</evidence>
<name>A0A4R8L4Z3_9BURK</name>
<dbReference type="SMART" id="SM00491">
    <property type="entry name" value="HELICc2"/>
    <property type="match status" value="1"/>
</dbReference>
<dbReference type="InterPro" id="IPR014013">
    <property type="entry name" value="Helic_SF1/SF2_ATP-bd_DinG/Rad3"/>
</dbReference>
<evidence type="ECO:0000259" key="14">
    <source>
        <dbReference type="PROSITE" id="PS51193"/>
    </source>
</evidence>
<evidence type="ECO:0000256" key="10">
    <source>
        <dbReference type="ARBA" id="ARBA00023125"/>
    </source>
</evidence>
<dbReference type="Gene3D" id="1.10.275.30">
    <property type="match status" value="1"/>
</dbReference>
<dbReference type="InterPro" id="IPR010614">
    <property type="entry name" value="RAD3-like_helicase_DEAD"/>
</dbReference>
<dbReference type="GO" id="GO:0046872">
    <property type="term" value="F:metal ion binding"/>
    <property type="evidence" value="ECO:0007669"/>
    <property type="project" value="UniProtKB-KW"/>
</dbReference>
<keyword evidence="12" id="KW-0413">Isomerase</keyword>
<evidence type="ECO:0000256" key="1">
    <source>
        <dbReference type="ARBA" id="ARBA00022485"/>
    </source>
</evidence>
<dbReference type="RefSeq" id="WP_134197433.1">
    <property type="nucleotide sequence ID" value="NZ_JBHLUW010000048.1"/>
</dbReference>
<protein>
    <submittedName>
        <fullName evidence="15">DNA excision repair protein ERCC-2</fullName>
    </submittedName>
</protein>
<dbReference type="PROSITE" id="PS51193">
    <property type="entry name" value="HELICASE_ATP_BIND_2"/>
    <property type="match status" value="1"/>
</dbReference>